<sequence>MGKIEVRGNAARTVDYDRMKVEINFHSVEISPTAASEKSMKECEEALASSRQFLDSLLTDDEYCEMSKKSAKAQKELVSENNQFLIVRDKDWEHIYGMIEKDSGSFGRFYSIMRTDMSNRDLNYMGVVLLINDDFWNYTVELAAGLENDD</sequence>
<keyword evidence="2" id="KW-1185">Reference proteome</keyword>
<protein>
    <submittedName>
        <fullName evidence="1">Uncharacterized protein</fullName>
    </submittedName>
</protein>
<dbReference type="OrthoDB" id="2868295at2"/>
<proteinExistence type="predicted"/>
<dbReference type="EMBL" id="FOXO01000040">
    <property type="protein sequence ID" value="SFQ38941.1"/>
    <property type="molecule type" value="Genomic_DNA"/>
</dbReference>
<reference evidence="2" key="1">
    <citation type="submission" date="2016-10" db="EMBL/GenBank/DDBJ databases">
        <authorList>
            <person name="Varghese N."/>
            <person name="Submissions S."/>
        </authorList>
    </citation>
    <scope>NUCLEOTIDE SEQUENCE [LARGE SCALE GENOMIC DNA]</scope>
    <source>
        <strain evidence="2">P18</strain>
    </source>
</reference>
<evidence type="ECO:0000313" key="2">
    <source>
        <dbReference type="Proteomes" id="UP000182624"/>
    </source>
</evidence>
<evidence type="ECO:0000313" key="1">
    <source>
        <dbReference type="EMBL" id="SFQ38941.1"/>
    </source>
</evidence>
<accession>A0A1I5Y3Z1</accession>
<gene>
    <name evidence="1" type="ORF">SAMN04487928_14034</name>
</gene>
<dbReference type="Proteomes" id="UP000182624">
    <property type="component" value="Unassembled WGS sequence"/>
</dbReference>
<dbReference type="RefSeq" id="WP_074891677.1">
    <property type="nucleotide sequence ID" value="NZ_FOXO01000040.1"/>
</dbReference>
<organism evidence="1 2">
    <name type="scientific">Butyrivibrio proteoclasticus</name>
    <dbReference type="NCBI Taxonomy" id="43305"/>
    <lineage>
        <taxon>Bacteria</taxon>
        <taxon>Bacillati</taxon>
        <taxon>Bacillota</taxon>
        <taxon>Clostridia</taxon>
        <taxon>Lachnospirales</taxon>
        <taxon>Lachnospiraceae</taxon>
        <taxon>Butyrivibrio</taxon>
    </lineage>
</organism>
<name>A0A1I5Y3Z1_9FIRM</name>
<dbReference type="AlphaFoldDB" id="A0A1I5Y3Z1"/>